<sequence>MASSRATLYDTFDVVASPTLLNRRVSSPVSLHLYIKSKEINEQVDFCSFINPIQDVALFLQNVKTGQIGYQTATGKISDNNVTLPAKNLTISVVRAGLVKRCQVAVKSPSFGLSDELAMAQEIFQGSYLNDDIEKCYQIFKPKVVGDIPKARYKDAFRIQYMLYMVDRRSHSVDQVLPRLDDIAYTKDLIFKDWLESTENLIELT</sequence>
<proteinExistence type="predicted"/>
<feature type="non-terminal residue" evidence="1">
    <location>
        <position position="205"/>
    </location>
</feature>
<protein>
    <submittedName>
        <fullName evidence="1">Uncharacterized protein</fullName>
    </submittedName>
</protein>
<keyword evidence="2" id="KW-1185">Reference proteome</keyword>
<dbReference type="OrthoDB" id="10627437at2759"/>
<name>A0A3S1B8C2_ELYCH</name>
<dbReference type="EMBL" id="RQTK01000510">
    <property type="protein sequence ID" value="RUS78428.1"/>
    <property type="molecule type" value="Genomic_DNA"/>
</dbReference>
<organism evidence="1 2">
    <name type="scientific">Elysia chlorotica</name>
    <name type="common">Eastern emerald elysia</name>
    <name type="synonym">Sea slug</name>
    <dbReference type="NCBI Taxonomy" id="188477"/>
    <lineage>
        <taxon>Eukaryota</taxon>
        <taxon>Metazoa</taxon>
        <taxon>Spiralia</taxon>
        <taxon>Lophotrochozoa</taxon>
        <taxon>Mollusca</taxon>
        <taxon>Gastropoda</taxon>
        <taxon>Heterobranchia</taxon>
        <taxon>Euthyneura</taxon>
        <taxon>Panpulmonata</taxon>
        <taxon>Sacoglossa</taxon>
        <taxon>Placobranchoidea</taxon>
        <taxon>Plakobranchidae</taxon>
        <taxon>Elysia</taxon>
    </lineage>
</organism>
<comment type="caution">
    <text evidence="1">The sequence shown here is derived from an EMBL/GenBank/DDBJ whole genome shotgun (WGS) entry which is preliminary data.</text>
</comment>
<dbReference type="Proteomes" id="UP000271974">
    <property type="component" value="Unassembled WGS sequence"/>
</dbReference>
<dbReference type="AlphaFoldDB" id="A0A3S1B8C2"/>
<gene>
    <name evidence="1" type="ORF">EGW08_013802</name>
</gene>
<evidence type="ECO:0000313" key="1">
    <source>
        <dbReference type="EMBL" id="RUS78428.1"/>
    </source>
</evidence>
<reference evidence="1 2" key="1">
    <citation type="submission" date="2019-01" db="EMBL/GenBank/DDBJ databases">
        <title>A draft genome assembly of the solar-powered sea slug Elysia chlorotica.</title>
        <authorList>
            <person name="Cai H."/>
            <person name="Li Q."/>
            <person name="Fang X."/>
            <person name="Li J."/>
            <person name="Curtis N.E."/>
            <person name="Altenburger A."/>
            <person name="Shibata T."/>
            <person name="Feng M."/>
            <person name="Maeda T."/>
            <person name="Schwartz J.A."/>
            <person name="Shigenobu S."/>
            <person name="Lundholm N."/>
            <person name="Nishiyama T."/>
            <person name="Yang H."/>
            <person name="Hasebe M."/>
            <person name="Li S."/>
            <person name="Pierce S.K."/>
            <person name="Wang J."/>
        </authorList>
    </citation>
    <scope>NUCLEOTIDE SEQUENCE [LARGE SCALE GENOMIC DNA]</scope>
    <source>
        <strain evidence="1">EC2010</strain>
        <tissue evidence="1">Whole organism of an adult</tissue>
    </source>
</reference>
<evidence type="ECO:0000313" key="2">
    <source>
        <dbReference type="Proteomes" id="UP000271974"/>
    </source>
</evidence>
<accession>A0A3S1B8C2</accession>